<gene>
    <name evidence="2" type="ORF">NDN08_006062</name>
</gene>
<evidence type="ECO:0000313" key="3">
    <source>
        <dbReference type="Proteomes" id="UP001157974"/>
    </source>
</evidence>
<evidence type="ECO:0000313" key="2">
    <source>
        <dbReference type="EMBL" id="KAJ8902742.1"/>
    </source>
</evidence>
<organism evidence="2 3">
    <name type="scientific">Rhodosorus marinus</name>
    <dbReference type="NCBI Taxonomy" id="101924"/>
    <lineage>
        <taxon>Eukaryota</taxon>
        <taxon>Rhodophyta</taxon>
        <taxon>Stylonematophyceae</taxon>
        <taxon>Stylonematales</taxon>
        <taxon>Stylonemataceae</taxon>
        <taxon>Rhodosorus</taxon>
    </lineage>
</organism>
<sequence>MRRRRAELRDARLDEDGADQVRTSAEQSKQAKIRKRWSWTATTWSVYIAVSLLSVLGFFFCTQSLVKAHANRELEVLEDVVQVYRSSNLVFWVMGDCISHGRVDSGVCCTISIGVIAHDKLSISQASGVLLRMQWNVVDSNSGLFVCKPELNAPDRCSEDGLNLRRVEVRFFYEEEGKLSCPCCECVKGKDLGACAKRTCNCVVLTAATSDVLPTWNLHLPGTTFGAIPIQRNVSISRLHPLLRG</sequence>
<comment type="caution">
    <text evidence="2">The sequence shown here is derived from an EMBL/GenBank/DDBJ whole genome shotgun (WGS) entry which is preliminary data.</text>
</comment>
<accession>A0AAV8UNG8</accession>
<name>A0AAV8UNG8_9RHOD</name>
<proteinExistence type="predicted"/>
<feature type="transmembrane region" description="Helical" evidence="1">
    <location>
        <begin position="37"/>
        <end position="60"/>
    </location>
</feature>
<dbReference type="EMBL" id="JAMWBK010000008">
    <property type="protein sequence ID" value="KAJ8902742.1"/>
    <property type="molecule type" value="Genomic_DNA"/>
</dbReference>
<protein>
    <recommendedName>
        <fullName evidence="4">Transmembrane protein</fullName>
    </recommendedName>
</protein>
<evidence type="ECO:0008006" key="4">
    <source>
        <dbReference type="Google" id="ProtNLM"/>
    </source>
</evidence>
<keyword evidence="1" id="KW-1133">Transmembrane helix</keyword>
<dbReference type="Proteomes" id="UP001157974">
    <property type="component" value="Unassembled WGS sequence"/>
</dbReference>
<keyword evidence="1" id="KW-0472">Membrane</keyword>
<dbReference type="AlphaFoldDB" id="A0AAV8UNG8"/>
<reference evidence="2 3" key="1">
    <citation type="journal article" date="2023" name="Nat. Commun.">
        <title>Origin of minicircular mitochondrial genomes in red algae.</title>
        <authorList>
            <person name="Lee Y."/>
            <person name="Cho C.H."/>
            <person name="Lee Y.M."/>
            <person name="Park S.I."/>
            <person name="Yang J.H."/>
            <person name="West J.A."/>
            <person name="Bhattacharya D."/>
            <person name="Yoon H.S."/>
        </authorList>
    </citation>
    <scope>NUCLEOTIDE SEQUENCE [LARGE SCALE GENOMIC DNA]</scope>
    <source>
        <strain evidence="2 3">CCMP1338</strain>
        <tissue evidence="2">Whole cell</tissue>
    </source>
</reference>
<keyword evidence="3" id="KW-1185">Reference proteome</keyword>
<keyword evidence="1" id="KW-0812">Transmembrane</keyword>
<evidence type="ECO:0000256" key="1">
    <source>
        <dbReference type="SAM" id="Phobius"/>
    </source>
</evidence>